<dbReference type="VEuPathDB" id="MicrosporidiaDB:ECANGB1_752"/>
<gene>
    <name evidence="2" type="ORF">ECANGB1_752</name>
</gene>
<feature type="domain" description="ABC transporter" evidence="1">
    <location>
        <begin position="48"/>
        <end position="187"/>
    </location>
</feature>
<dbReference type="InterPro" id="IPR027417">
    <property type="entry name" value="P-loop_NTPase"/>
</dbReference>
<sequence>MIFNNYDRNTFLLKETSNEPRALYKLPNNYRVILEVELNRRIQRISGSKGEKILIGGTNGVGKTKFFVYLLNDYKSQVFLENLDSEITATIFLTYDEFYSVISYLEQDPLILNGTVLDNLFLPLSEKMRVLEVVAKYDRLNEILSDHIRSNRVFTNNRVDYDTKSAISLLRALYLAENREILLFDDPDEIYLDEIFRVNKDKCILITGHYSKEAESKFNRVVRITAPNSVESSTEDQSGV</sequence>
<dbReference type="InterPro" id="IPR003439">
    <property type="entry name" value="ABC_transporter-like_ATP-bd"/>
</dbReference>
<evidence type="ECO:0000313" key="3">
    <source>
        <dbReference type="Proteomes" id="UP000192639"/>
    </source>
</evidence>
<dbReference type="GO" id="GO:0005524">
    <property type="term" value="F:ATP binding"/>
    <property type="evidence" value="ECO:0007669"/>
    <property type="project" value="InterPro"/>
</dbReference>
<comment type="caution">
    <text evidence="2">The sequence shown here is derived from an EMBL/GenBank/DDBJ whole genome shotgun (WGS) entry which is preliminary data.</text>
</comment>
<evidence type="ECO:0000259" key="1">
    <source>
        <dbReference type="Pfam" id="PF00005"/>
    </source>
</evidence>
<dbReference type="SUPFAM" id="SSF52540">
    <property type="entry name" value="P-loop containing nucleoside triphosphate hydrolases"/>
    <property type="match status" value="1"/>
</dbReference>
<dbReference type="Gene3D" id="3.40.50.300">
    <property type="entry name" value="P-loop containing nucleotide triphosphate hydrolases"/>
    <property type="match status" value="1"/>
</dbReference>
<dbReference type="GO" id="GO:0016887">
    <property type="term" value="F:ATP hydrolysis activity"/>
    <property type="evidence" value="ECO:0007669"/>
    <property type="project" value="InterPro"/>
</dbReference>
<dbReference type="EMBL" id="LWDP01000021">
    <property type="protein sequence ID" value="ORD94424.1"/>
    <property type="molecule type" value="Genomic_DNA"/>
</dbReference>
<dbReference type="Proteomes" id="UP000192639">
    <property type="component" value="Unassembled WGS sequence"/>
</dbReference>
<dbReference type="Pfam" id="PF00005">
    <property type="entry name" value="ABC_tran"/>
    <property type="match status" value="1"/>
</dbReference>
<protein>
    <recommendedName>
        <fullName evidence="1">ABC transporter domain-containing protein</fullName>
    </recommendedName>
</protein>
<reference evidence="2 3" key="1">
    <citation type="journal article" date="2017" name="Environ. Microbiol.">
        <title>Decay of the glycolytic pathway and adaptation to intranuclear parasitism within Enterocytozoonidae microsporidia.</title>
        <authorList>
            <person name="Wiredu Boakye D."/>
            <person name="Jaroenlak P."/>
            <person name="Prachumwat A."/>
            <person name="Williams T.A."/>
            <person name="Bateman K.S."/>
            <person name="Itsathitphaisarn O."/>
            <person name="Sritunyalucksana K."/>
            <person name="Paszkiewicz K.H."/>
            <person name="Moore K.A."/>
            <person name="Stentiford G.D."/>
            <person name="Williams B.A."/>
        </authorList>
    </citation>
    <scope>NUCLEOTIDE SEQUENCE [LARGE SCALE GENOMIC DNA]</scope>
    <source>
        <strain evidence="2 3">GB1</strain>
    </source>
</reference>
<keyword evidence="3" id="KW-1185">Reference proteome</keyword>
<dbReference type="OrthoDB" id="6500128at2759"/>
<proteinExistence type="predicted"/>
<evidence type="ECO:0000313" key="2">
    <source>
        <dbReference type="EMBL" id="ORD94424.1"/>
    </source>
</evidence>
<dbReference type="AlphaFoldDB" id="A0A1Y1S7I1"/>
<accession>A0A1Y1S7I1</accession>
<name>A0A1Y1S7I1_9MICR</name>
<organism evidence="2 3">
    <name type="scientific">Enterospora canceri</name>
    <dbReference type="NCBI Taxonomy" id="1081671"/>
    <lineage>
        <taxon>Eukaryota</taxon>
        <taxon>Fungi</taxon>
        <taxon>Fungi incertae sedis</taxon>
        <taxon>Microsporidia</taxon>
        <taxon>Enterocytozoonidae</taxon>
        <taxon>Enterospora</taxon>
    </lineage>
</organism>